<dbReference type="Pfam" id="PF00440">
    <property type="entry name" value="TetR_N"/>
    <property type="match status" value="1"/>
</dbReference>
<dbReference type="InterPro" id="IPR003012">
    <property type="entry name" value="Tet_transcr_reg_TetR"/>
</dbReference>
<dbReference type="InterPro" id="IPR050109">
    <property type="entry name" value="HTH-type_TetR-like_transc_reg"/>
</dbReference>
<dbReference type="InterPro" id="IPR036271">
    <property type="entry name" value="Tet_transcr_reg_TetR-rel_C_sf"/>
</dbReference>
<evidence type="ECO:0000259" key="6">
    <source>
        <dbReference type="PROSITE" id="PS50977"/>
    </source>
</evidence>
<dbReference type="InterPro" id="IPR023772">
    <property type="entry name" value="DNA-bd_HTH_TetR-type_CS"/>
</dbReference>
<evidence type="ECO:0000313" key="8">
    <source>
        <dbReference type="Proteomes" id="UP000070188"/>
    </source>
</evidence>
<evidence type="ECO:0000256" key="3">
    <source>
        <dbReference type="ARBA" id="ARBA00023125"/>
    </source>
</evidence>
<dbReference type="Proteomes" id="UP000070188">
    <property type="component" value="Unassembled WGS sequence"/>
</dbReference>
<dbReference type="PATRIC" id="fig|1469144.10.peg.995"/>
<dbReference type="PROSITE" id="PS01081">
    <property type="entry name" value="HTH_TETR_1"/>
    <property type="match status" value="1"/>
</dbReference>
<dbReference type="PRINTS" id="PR00400">
    <property type="entry name" value="TETREPRESSOR"/>
</dbReference>
<dbReference type="PROSITE" id="PS50977">
    <property type="entry name" value="HTH_TETR_2"/>
    <property type="match status" value="1"/>
</dbReference>
<feature type="DNA-binding region" description="H-T-H motif" evidence="5">
    <location>
        <begin position="44"/>
        <end position="63"/>
    </location>
</feature>
<dbReference type="PRINTS" id="PR00455">
    <property type="entry name" value="HTHTETR"/>
</dbReference>
<sequence>MRALLQPCSGAETMAQTSEPALSREQIVRAAVALLDAEGLDGLSMRRLGGKLGAGATTLYWHVANKDELLELALDEIMGELPVLDPDAPEGWRLVLAGYLRAFRAMIHRHPWAIPLFGTWPNIGPNALRQMEQTLRLLIRAGFSGVDLDHALAVLFDYVIGATATEVAWEQVVTRSGLEPCEIEKVVLPYLRGAAASYPLLARYLDDISRLGQQEVAEGRFDFGLEVLLDGLEARLRRAGNS</sequence>
<keyword evidence="1" id="KW-0678">Repressor</keyword>
<dbReference type="InterPro" id="IPR001647">
    <property type="entry name" value="HTH_TetR"/>
</dbReference>
<dbReference type="GO" id="GO:0045892">
    <property type="term" value="P:negative regulation of DNA-templated transcription"/>
    <property type="evidence" value="ECO:0007669"/>
    <property type="project" value="InterPro"/>
</dbReference>
<name>A0A132MN12_9ACTN</name>
<dbReference type="Gene3D" id="1.10.10.60">
    <property type="entry name" value="Homeodomain-like"/>
    <property type="match status" value="1"/>
</dbReference>
<reference evidence="8" key="1">
    <citation type="submission" date="2015-04" db="EMBL/GenBank/DDBJ databases">
        <title>Physiological reanalysis, assessment of diazotrophy, and genome sequences of multiple isolates of Streptomyces thermoautotrophicus.</title>
        <authorList>
            <person name="MacKellar D.C."/>
            <person name="Lieber L."/>
            <person name="Norman J."/>
            <person name="Bolger A."/>
            <person name="Tobin C."/>
            <person name="Murray J.W."/>
            <person name="Chang R."/>
            <person name="Ford T."/>
            <person name="Nguyen P.Q."/>
            <person name="Woodward J."/>
            <person name="Permingeat H."/>
            <person name="Joshi N.S."/>
            <person name="Silver P.A."/>
            <person name="Usadel B."/>
            <person name="Rutherford A.W."/>
            <person name="Friesen M."/>
            <person name="Prell J."/>
        </authorList>
    </citation>
    <scope>NUCLEOTIDE SEQUENCE [LARGE SCALE GENOMIC DNA]</scope>
    <source>
        <strain evidence="8">H1</strain>
    </source>
</reference>
<keyword evidence="2" id="KW-0805">Transcription regulation</keyword>
<dbReference type="AlphaFoldDB" id="A0A132MN12"/>
<comment type="caution">
    <text evidence="7">The sequence shown here is derived from an EMBL/GenBank/DDBJ whole genome shotgun (WGS) entry which is preliminary data.</text>
</comment>
<evidence type="ECO:0000313" key="7">
    <source>
        <dbReference type="EMBL" id="KWW99246.1"/>
    </source>
</evidence>
<evidence type="ECO:0000256" key="2">
    <source>
        <dbReference type="ARBA" id="ARBA00023015"/>
    </source>
</evidence>
<dbReference type="STRING" id="1469144.LI90_880"/>
<proteinExistence type="predicted"/>
<dbReference type="InterPro" id="IPR009057">
    <property type="entry name" value="Homeodomain-like_sf"/>
</dbReference>
<dbReference type="InterPro" id="IPR004111">
    <property type="entry name" value="Repressor_TetR_C"/>
</dbReference>
<gene>
    <name evidence="7" type="ORF">LI90_880</name>
</gene>
<dbReference type="GO" id="GO:0003700">
    <property type="term" value="F:DNA-binding transcription factor activity"/>
    <property type="evidence" value="ECO:0007669"/>
    <property type="project" value="TreeGrafter"/>
</dbReference>
<dbReference type="Gene3D" id="1.10.357.10">
    <property type="entry name" value="Tetracycline Repressor, domain 2"/>
    <property type="match status" value="1"/>
</dbReference>
<dbReference type="SUPFAM" id="SSF46689">
    <property type="entry name" value="Homeodomain-like"/>
    <property type="match status" value="1"/>
</dbReference>
<dbReference type="GO" id="GO:0046677">
    <property type="term" value="P:response to antibiotic"/>
    <property type="evidence" value="ECO:0007669"/>
    <property type="project" value="InterPro"/>
</dbReference>
<accession>A0A132MN12</accession>
<dbReference type="PANTHER" id="PTHR30055:SF151">
    <property type="entry name" value="TRANSCRIPTIONAL REGULATORY PROTEIN"/>
    <property type="match status" value="1"/>
</dbReference>
<keyword evidence="4" id="KW-0804">Transcription</keyword>
<dbReference type="PANTHER" id="PTHR30055">
    <property type="entry name" value="HTH-TYPE TRANSCRIPTIONAL REGULATOR RUTR"/>
    <property type="match status" value="1"/>
</dbReference>
<protein>
    <submittedName>
        <fullName evidence="7">Putative transcriptional regulator</fullName>
    </submittedName>
</protein>
<evidence type="ECO:0000256" key="1">
    <source>
        <dbReference type="ARBA" id="ARBA00022491"/>
    </source>
</evidence>
<keyword evidence="8" id="KW-1185">Reference proteome</keyword>
<dbReference type="Pfam" id="PF02909">
    <property type="entry name" value="TetR_C_1"/>
    <property type="match status" value="1"/>
</dbReference>
<evidence type="ECO:0000256" key="5">
    <source>
        <dbReference type="PROSITE-ProRule" id="PRU00335"/>
    </source>
</evidence>
<keyword evidence="3 5" id="KW-0238">DNA-binding</keyword>
<organism evidence="7 8">
    <name type="scientific">Carbonactinospora thermoautotrophica</name>
    <dbReference type="NCBI Taxonomy" id="1469144"/>
    <lineage>
        <taxon>Bacteria</taxon>
        <taxon>Bacillati</taxon>
        <taxon>Actinomycetota</taxon>
        <taxon>Actinomycetes</taxon>
        <taxon>Kitasatosporales</taxon>
        <taxon>Carbonactinosporaceae</taxon>
        <taxon>Carbonactinospora</taxon>
    </lineage>
</organism>
<dbReference type="EMBL" id="LAXD01000001">
    <property type="protein sequence ID" value="KWW99246.1"/>
    <property type="molecule type" value="Genomic_DNA"/>
</dbReference>
<dbReference type="SUPFAM" id="SSF48498">
    <property type="entry name" value="Tetracyclin repressor-like, C-terminal domain"/>
    <property type="match status" value="1"/>
</dbReference>
<evidence type="ECO:0000256" key="4">
    <source>
        <dbReference type="ARBA" id="ARBA00023163"/>
    </source>
</evidence>
<dbReference type="GO" id="GO:0000976">
    <property type="term" value="F:transcription cis-regulatory region binding"/>
    <property type="evidence" value="ECO:0007669"/>
    <property type="project" value="TreeGrafter"/>
</dbReference>
<feature type="domain" description="HTH tetR-type" evidence="6">
    <location>
        <begin position="21"/>
        <end position="81"/>
    </location>
</feature>